<organism evidence="1 2">
    <name type="scientific">Vibrio maritimus</name>
    <dbReference type="NCBI Taxonomy" id="990268"/>
    <lineage>
        <taxon>Bacteria</taxon>
        <taxon>Pseudomonadati</taxon>
        <taxon>Pseudomonadota</taxon>
        <taxon>Gammaproteobacteria</taxon>
        <taxon>Vibrionales</taxon>
        <taxon>Vibrionaceae</taxon>
        <taxon>Vibrio</taxon>
    </lineage>
</organism>
<evidence type="ECO:0000313" key="1">
    <source>
        <dbReference type="EMBL" id="GAL23033.1"/>
    </source>
</evidence>
<proteinExistence type="predicted"/>
<dbReference type="Gene3D" id="2.30.30.630">
    <property type="match status" value="1"/>
</dbReference>
<sequence>MSKQNQREDQIKAELLRAVANHSMQIINDDKEHRFLRFSNNGSSNYHFDIVTYPGHLVISGDIGTYVFARLNDMFEFFRSDEMKINVGYYSEKLKSVSKFGGENEFCDKLWRSNVIEWFNHWEENESSESIKREVWERVKNEMIPAYSKSDAELNLINWQSEHLHINFEDGLPAVHHAMQSSSQLILCLFAIVWGIQQYDKHHANLMEKRQRLADEREQRDRLYTIYREDVEGAPFKIGQFVKVGKEKGIVQFLDYSGGCGESYPDDPMISVDVDDAYSEGGQGMFWKEELEAFE</sequence>
<dbReference type="EMBL" id="BBMR01000017">
    <property type="protein sequence ID" value="GAL23033.1"/>
    <property type="molecule type" value="Genomic_DNA"/>
</dbReference>
<comment type="caution">
    <text evidence="1">The sequence shown here is derived from an EMBL/GenBank/DDBJ whole genome shotgun (WGS) entry which is preliminary data.</text>
</comment>
<protein>
    <submittedName>
        <fullName evidence="1">Phage protein</fullName>
    </submittedName>
</protein>
<gene>
    <name evidence="1" type="ORF">JCM19235_1334</name>
</gene>
<keyword evidence="2" id="KW-1185">Reference proteome</keyword>
<evidence type="ECO:0000313" key="2">
    <source>
        <dbReference type="Proteomes" id="UP000029228"/>
    </source>
</evidence>
<dbReference type="AlphaFoldDB" id="A0A090S8D1"/>
<reference evidence="1 2" key="1">
    <citation type="submission" date="2014-09" db="EMBL/GenBank/DDBJ databases">
        <title>Vibrio maritimus JCM 19235. (C45) whole genome shotgun sequence.</title>
        <authorList>
            <person name="Sawabe T."/>
            <person name="Meirelles P."/>
            <person name="Nakanishi M."/>
            <person name="Sayaka M."/>
            <person name="Hattori M."/>
            <person name="Ohkuma M."/>
        </authorList>
    </citation>
    <scope>NUCLEOTIDE SEQUENCE [LARGE SCALE GENOMIC DNA]</scope>
    <source>
        <strain evidence="2">JCM19235</strain>
    </source>
</reference>
<dbReference type="OrthoDB" id="4205565at2"/>
<name>A0A090S8D1_9VIBR</name>
<accession>A0A090S8D1</accession>
<dbReference type="Proteomes" id="UP000029228">
    <property type="component" value="Unassembled WGS sequence"/>
</dbReference>